<gene>
    <name evidence="2" type="ORF">PEVE_00012925</name>
</gene>
<sequence length="194" mass="22205">MAAVEGSLEEEALKRKERLKAMRKKSGVSDEQASNEIDHSRGEKRPLDDRSEPAPPSRLIKFRNYMPKDDSLKEKKIPNTKPLSGKQVKYCNLHDFLCTLNVYCFTFLNTVDDEVKEHLEKAKAEKVIEEVDLANLAPRKPDWDLKRDVAKKLEKLEKRTQKAIVELIRDRLQQGEDLAAAVNAAASEQNYEAE</sequence>
<proteinExistence type="predicted"/>
<feature type="compositionally biased region" description="Basic and acidic residues" evidence="1">
    <location>
        <begin position="36"/>
        <end position="52"/>
    </location>
</feature>
<evidence type="ECO:0008006" key="4">
    <source>
        <dbReference type="Google" id="ProtNLM"/>
    </source>
</evidence>
<dbReference type="InterPro" id="IPR013169">
    <property type="entry name" value="mRNA_splic_Cwf18-like"/>
</dbReference>
<evidence type="ECO:0000313" key="3">
    <source>
        <dbReference type="Proteomes" id="UP001159427"/>
    </source>
</evidence>
<reference evidence="2 3" key="1">
    <citation type="submission" date="2022-05" db="EMBL/GenBank/DDBJ databases">
        <authorList>
            <consortium name="Genoscope - CEA"/>
            <person name="William W."/>
        </authorList>
    </citation>
    <scope>NUCLEOTIDE SEQUENCE [LARGE SCALE GENOMIC DNA]</scope>
</reference>
<feature type="region of interest" description="Disordered" evidence="1">
    <location>
        <begin position="19"/>
        <end position="65"/>
    </location>
</feature>
<dbReference type="EMBL" id="CALNXI010000196">
    <property type="protein sequence ID" value="CAH3021818.1"/>
    <property type="molecule type" value="Genomic_DNA"/>
</dbReference>
<evidence type="ECO:0000256" key="1">
    <source>
        <dbReference type="SAM" id="MobiDB-lite"/>
    </source>
</evidence>
<dbReference type="PANTHER" id="PTHR31551:SF1">
    <property type="entry name" value="COILED-COIL DOMAIN-CONTAINING PROTEIN 12"/>
    <property type="match status" value="1"/>
</dbReference>
<organism evidence="2 3">
    <name type="scientific">Porites evermanni</name>
    <dbReference type="NCBI Taxonomy" id="104178"/>
    <lineage>
        <taxon>Eukaryota</taxon>
        <taxon>Metazoa</taxon>
        <taxon>Cnidaria</taxon>
        <taxon>Anthozoa</taxon>
        <taxon>Hexacorallia</taxon>
        <taxon>Scleractinia</taxon>
        <taxon>Fungiina</taxon>
        <taxon>Poritidae</taxon>
        <taxon>Porites</taxon>
    </lineage>
</organism>
<dbReference type="PANTHER" id="PTHR31551">
    <property type="entry name" value="PRE-MRNA-SPLICING FACTOR CWF18"/>
    <property type="match status" value="1"/>
</dbReference>
<dbReference type="Pfam" id="PF08315">
    <property type="entry name" value="cwf18"/>
    <property type="match status" value="2"/>
</dbReference>
<keyword evidence="3" id="KW-1185">Reference proteome</keyword>
<comment type="caution">
    <text evidence="2">The sequence shown here is derived from an EMBL/GenBank/DDBJ whole genome shotgun (WGS) entry which is preliminary data.</text>
</comment>
<protein>
    <recommendedName>
        <fullName evidence="4">Coiled-coil domain-containing protein 12</fullName>
    </recommendedName>
</protein>
<dbReference type="Proteomes" id="UP001159427">
    <property type="component" value="Unassembled WGS sequence"/>
</dbReference>
<evidence type="ECO:0000313" key="2">
    <source>
        <dbReference type="EMBL" id="CAH3021818.1"/>
    </source>
</evidence>
<accession>A0ABN8M2P9</accession>
<name>A0ABN8M2P9_9CNID</name>